<organism evidence="2 3">
    <name type="scientific">Puccinia coronata f. sp. avenae</name>
    <dbReference type="NCBI Taxonomy" id="200324"/>
    <lineage>
        <taxon>Eukaryota</taxon>
        <taxon>Fungi</taxon>
        <taxon>Dikarya</taxon>
        <taxon>Basidiomycota</taxon>
        <taxon>Pucciniomycotina</taxon>
        <taxon>Pucciniomycetes</taxon>
        <taxon>Pucciniales</taxon>
        <taxon>Pucciniaceae</taxon>
        <taxon>Puccinia</taxon>
    </lineage>
</organism>
<proteinExistence type="predicted"/>
<dbReference type="EMBL" id="PGCJ01001609">
    <property type="protein sequence ID" value="PLW04600.1"/>
    <property type="molecule type" value="Genomic_DNA"/>
</dbReference>
<feature type="compositionally biased region" description="Polar residues" evidence="1">
    <location>
        <begin position="124"/>
        <end position="134"/>
    </location>
</feature>
<dbReference type="Proteomes" id="UP000235388">
    <property type="component" value="Unassembled WGS sequence"/>
</dbReference>
<feature type="compositionally biased region" description="Low complexity" evidence="1">
    <location>
        <begin position="200"/>
        <end position="216"/>
    </location>
</feature>
<accession>A0A2N5RUD1</accession>
<feature type="compositionally biased region" description="Polar residues" evidence="1">
    <location>
        <begin position="21"/>
        <end position="30"/>
    </location>
</feature>
<feature type="region of interest" description="Disordered" evidence="1">
    <location>
        <begin position="83"/>
        <end position="153"/>
    </location>
</feature>
<reference evidence="2 3" key="1">
    <citation type="submission" date="2017-11" db="EMBL/GenBank/DDBJ databases">
        <title>De novo assembly and phasing of dikaryotic genomes from two isolates of Puccinia coronata f. sp. avenae, the causal agent of oat crown rust.</title>
        <authorList>
            <person name="Miller M.E."/>
            <person name="Zhang Y."/>
            <person name="Omidvar V."/>
            <person name="Sperschneider J."/>
            <person name="Schwessinger B."/>
            <person name="Raley C."/>
            <person name="Palmer J.M."/>
            <person name="Garnica D."/>
            <person name="Upadhyaya N."/>
            <person name="Rathjen J."/>
            <person name="Taylor J.M."/>
            <person name="Park R.F."/>
            <person name="Dodds P.N."/>
            <person name="Hirsch C.D."/>
            <person name="Kianian S.F."/>
            <person name="Figueroa M."/>
        </authorList>
    </citation>
    <scope>NUCLEOTIDE SEQUENCE [LARGE SCALE GENOMIC DNA]</scope>
    <source>
        <strain evidence="2">12NC29</strain>
    </source>
</reference>
<gene>
    <name evidence="2" type="ORF">PCANC_28408</name>
</gene>
<feature type="region of interest" description="Disordered" evidence="1">
    <location>
        <begin position="715"/>
        <end position="775"/>
    </location>
</feature>
<feature type="compositionally biased region" description="Polar residues" evidence="1">
    <location>
        <begin position="391"/>
        <end position="408"/>
    </location>
</feature>
<feature type="compositionally biased region" description="Acidic residues" evidence="1">
    <location>
        <begin position="346"/>
        <end position="359"/>
    </location>
</feature>
<feature type="region of interest" description="Disordered" evidence="1">
    <location>
        <begin position="317"/>
        <end position="359"/>
    </location>
</feature>
<evidence type="ECO:0000313" key="2">
    <source>
        <dbReference type="EMBL" id="PLW04600.1"/>
    </source>
</evidence>
<protein>
    <submittedName>
        <fullName evidence="2">Uncharacterized protein</fullName>
    </submittedName>
</protein>
<sequence length="775" mass="85859">MYNHSVSVTNSHSHPFPLPDGQQQAENETSATHDDMNERNSFCLKTLRLSRSFPSSTGHGRRPSSSLSITRWKESLAWTNSNFTSPEEDPHSQLHFPTPSERANSIFSRPHRLRTRSLDRKPSNIFSLAPTHQVSPIKRKGSSPDNRFASSISSNESGQRYLAGFHSHIPIERTVLSVLPSNRRPSINWTTPVPSGMHESSGSCPSATSSGSPDSTLATSVDSSGTPPRPRYQPRPLLLSAFGANSKRTGPDPSNRPSRSSQMMGDQEIIISKSRRTAEIQREKMRQDRQERLHAREAKKLRKRAREAELGALSSCVRPERRSAATATESIPEADEDDWSWLSCSDADDQDESAEEDAEEMAVVWRASLDVGRRVSKDRKALGRGHGIRLNRNSKPASTISRPTPSQRSSLIPTSVLAVFSPLKFVQMLFQKQRAFLLTLPSQPTSPFLFGSGMLSGLICSLLCSTLSAKIPSAITSRLLPLSSSGIGIFLSISFPNTPSALGGIATSLGLSAHWSTPRVHFALPRSSNVLGQRCYFVLQSTGEPYWIANRLENKNSKERFPNGPSNELFRRFSKTSRRLIQLKSQSPGRFIDFKVVHEDIQPTFKSFKSFIFNNLYVTSNQYPLDKIARHADNEGGLLWYYFIQEPSGIEFKRIIYDHPGYFDQFLSLVMDASATTKITVKLWMSHEQVCGLPHTAMEIFGSCCNSPPIDCTQTETQGRMSPEVVDAGSEFEGNENDTVSAPSSSSNSDVPSSVAAPIDDSTSDIVEVDKTTFK</sequence>
<feature type="compositionally biased region" description="Polar residues" evidence="1">
    <location>
        <begin position="255"/>
        <end position="264"/>
    </location>
</feature>
<dbReference type="AlphaFoldDB" id="A0A2N5RUD1"/>
<dbReference type="OrthoDB" id="2507682at2759"/>
<name>A0A2N5RUD1_9BASI</name>
<keyword evidence="3" id="KW-1185">Reference proteome</keyword>
<feature type="region of interest" description="Disordered" evidence="1">
    <location>
        <begin position="1"/>
        <end position="38"/>
    </location>
</feature>
<feature type="compositionally biased region" description="Polar residues" evidence="1">
    <location>
        <begin position="182"/>
        <end position="193"/>
    </location>
</feature>
<feature type="compositionally biased region" description="Polar residues" evidence="1">
    <location>
        <begin position="217"/>
        <end position="226"/>
    </location>
</feature>
<feature type="compositionally biased region" description="Low complexity" evidence="1">
    <location>
        <begin position="740"/>
        <end position="758"/>
    </location>
</feature>
<feature type="region of interest" description="Disordered" evidence="1">
    <location>
        <begin position="382"/>
        <end position="408"/>
    </location>
</feature>
<evidence type="ECO:0000313" key="3">
    <source>
        <dbReference type="Proteomes" id="UP000235388"/>
    </source>
</evidence>
<feature type="compositionally biased region" description="Low complexity" evidence="1">
    <location>
        <begin position="1"/>
        <end position="14"/>
    </location>
</feature>
<feature type="region of interest" description="Disordered" evidence="1">
    <location>
        <begin position="182"/>
        <end position="292"/>
    </location>
</feature>
<comment type="caution">
    <text evidence="2">The sequence shown here is derived from an EMBL/GenBank/DDBJ whole genome shotgun (WGS) entry which is preliminary data.</text>
</comment>
<feature type="compositionally biased region" description="Basic and acidic residues" evidence="1">
    <location>
        <begin position="276"/>
        <end position="292"/>
    </location>
</feature>
<evidence type="ECO:0000256" key="1">
    <source>
        <dbReference type="SAM" id="MobiDB-lite"/>
    </source>
</evidence>
<feature type="compositionally biased region" description="Polar residues" evidence="1">
    <location>
        <begin position="143"/>
        <end position="153"/>
    </location>
</feature>